<proteinExistence type="predicted"/>
<dbReference type="Proteomes" id="UP001218362">
    <property type="component" value="Chromosome"/>
</dbReference>
<accession>A0AAJ6BM19</accession>
<name>A0AAJ6BM19_9SPHN</name>
<sequence length="61" mass="6572">MKFSDSAARLAGLVPRLLGWPPGTFWNATPAELAAILSPAPEGEPLARSELEKLMERDTHG</sequence>
<dbReference type="InterPro" id="IPR019056">
    <property type="entry name" value="Phage_TAC_6"/>
</dbReference>
<dbReference type="AlphaFoldDB" id="A0AAJ6BM19"/>
<evidence type="ECO:0000313" key="2">
    <source>
        <dbReference type="Proteomes" id="UP001218362"/>
    </source>
</evidence>
<dbReference type="Pfam" id="PF09550">
    <property type="entry name" value="Phage_TAC_6"/>
    <property type="match status" value="1"/>
</dbReference>
<reference evidence="1" key="1">
    <citation type="submission" date="2023-03" db="EMBL/GenBank/DDBJ databases">
        <title>Andean soil-derived lignocellulolytic bacterial consortium as a source of novel taxa and putative plastic-active enzymes.</title>
        <authorList>
            <person name="Diaz-Garcia L."/>
            <person name="Chuvochina M."/>
            <person name="Feuerriegel G."/>
            <person name="Bunk B."/>
            <person name="Sproer C."/>
            <person name="Streit W.R."/>
            <person name="Rodriguez L.M."/>
            <person name="Overmann J."/>
            <person name="Jimenez D.J."/>
        </authorList>
    </citation>
    <scope>NUCLEOTIDE SEQUENCE</scope>
    <source>
        <strain evidence="1">MAG 26</strain>
    </source>
</reference>
<dbReference type="KEGG" id="acob:P0Y56_11335"/>
<organism evidence="1 2">
    <name type="scientific">Candidatus Andeanibacterium colombiense</name>
    <dbReference type="NCBI Taxonomy" id="3121345"/>
    <lineage>
        <taxon>Bacteria</taxon>
        <taxon>Pseudomonadati</taxon>
        <taxon>Pseudomonadota</taxon>
        <taxon>Alphaproteobacteria</taxon>
        <taxon>Sphingomonadales</taxon>
        <taxon>Sphingomonadaceae</taxon>
        <taxon>Candidatus Andeanibacterium</taxon>
    </lineage>
</organism>
<gene>
    <name evidence="1" type="ORF">P0Y56_11335</name>
</gene>
<protein>
    <submittedName>
        <fullName evidence="1">Phage tail assembly chaperone</fullName>
    </submittedName>
</protein>
<evidence type="ECO:0000313" key="1">
    <source>
        <dbReference type="EMBL" id="WEK45622.1"/>
    </source>
</evidence>
<dbReference type="EMBL" id="CP119316">
    <property type="protein sequence ID" value="WEK45622.1"/>
    <property type="molecule type" value="Genomic_DNA"/>
</dbReference>